<dbReference type="RefSeq" id="WP_312873429.1">
    <property type="nucleotide sequence ID" value="NZ_CBCSGW010000074.1"/>
</dbReference>
<feature type="transmembrane region" description="Helical" evidence="7">
    <location>
        <begin position="18"/>
        <end position="36"/>
    </location>
</feature>
<evidence type="ECO:0000256" key="5">
    <source>
        <dbReference type="ARBA" id="ARBA00023136"/>
    </source>
</evidence>
<reference evidence="9 10" key="1">
    <citation type="submission" date="2020-01" db="EMBL/GenBank/DDBJ databases">
        <title>Kibdelosporangium persica a novel Actinomycetes from a hot desert in Iran.</title>
        <authorList>
            <person name="Safaei N."/>
            <person name="Zaburannyi N."/>
            <person name="Mueller R."/>
            <person name="Wink J."/>
        </authorList>
    </citation>
    <scope>NUCLEOTIDE SEQUENCE [LARGE SCALE GENOMIC DNA]</scope>
    <source>
        <strain evidence="9 10">4NS15</strain>
    </source>
</reference>
<dbReference type="PRINTS" id="PR01035">
    <property type="entry name" value="TCRTETA"/>
</dbReference>
<feature type="transmembrane region" description="Helical" evidence="7">
    <location>
        <begin position="220"/>
        <end position="248"/>
    </location>
</feature>
<evidence type="ECO:0000256" key="1">
    <source>
        <dbReference type="ARBA" id="ARBA00004651"/>
    </source>
</evidence>
<sequence>MRKLWGGHETRERIPGEVWVLVSACFLVAIGFGMMAPVVPAFATTFGVGVTAASFVVSAFAIVRLAFAPASGSLVSRFAERPVLLWGLVINAVSTAACAWATSYWQLIGFRSIAGLGSVMFTVAAIGLVIRLSPVGLRGRVSGLWSTSFLLGNMAGPLFGGLFAGASLRLPFVIYGTGTVLAALLIWLLLKKSGGSVTSASLELPEFTVRQAVRRRAYRASLASSFAVGWISFGVRFSLIPLFVVGALHESSTVSGIGLSIYAVGTAAVLMIAGRIADLRGRKPVVLAGLAILTVGSVLLGLATTTPLFFAAALISGIGSGLVTPAQTATVADVIGTDVRGGPVLAFFQMAADFGAIIGPLAAGVIVDLWSYQAAFVLCGLISALALGLWLIAPETLVGGRERPPTRVSPERQATPGSEVCGPAADTSSS</sequence>
<feature type="transmembrane region" description="Helical" evidence="7">
    <location>
        <begin position="144"/>
        <end position="166"/>
    </location>
</feature>
<evidence type="ECO:0000256" key="4">
    <source>
        <dbReference type="ARBA" id="ARBA00022989"/>
    </source>
</evidence>
<keyword evidence="5 7" id="KW-0472">Membrane</keyword>
<dbReference type="CDD" id="cd17325">
    <property type="entry name" value="MFS_MdtG_SLC18_like"/>
    <property type="match status" value="1"/>
</dbReference>
<comment type="caution">
    <text evidence="9">The sequence shown here is derived from an EMBL/GenBank/DDBJ whole genome shotgun (WGS) entry which is preliminary data.</text>
</comment>
<protein>
    <submittedName>
        <fullName evidence="9">Arabinose ABC transporter permease</fullName>
    </submittedName>
</protein>
<dbReference type="PANTHER" id="PTHR42718:SF9">
    <property type="entry name" value="MAJOR FACILITATOR SUPERFAMILY MULTIDRUG TRANSPORTER MFSC"/>
    <property type="match status" value="1"/>
</dbReference>
<keyword evidence="2" id="KW-0813">Transport</keyword>
<feature type="transmembrane region" description="Helical" evidence="7">
    <location>
        <begin position="344"/>
        <end position="366"/>
    </location>
</feature>
<organism evidence="9 10">
    <name type="scientific">Kibdelosporangium persicum</name>
    <dbReference type="NCBI Taxonomy" id="2698649"/>
    <lineage>
        <taxon>Bacteria</taxon>
        <taxon>Bacillati</taxon>
        <taxon>Actinomycetota</taxon>
        <taxon>Actinomycetes</taxon>
        <taxon>Pseudonocardiales</taxon>
        <taxon>Pseudonocardiaceae</taxon>
        <taxon>Kibdelosporangium</taxon>
    </lineage>
</organism>
<dbReference type="SUPFAM" id="SSF103473">
    <property type="entry name" value="MFS general substrate transporter"/>
    <property type="match status" value="1"/>
</dbReference>
<dbReference type="InterPro" id="IPR011701">
    <property type="entry name" value="MFS"/>
</dbReference>
<dbReference type="Pfam" id="PF00083">
    <property type="entry name" value="Sugar_tr"/>
    <property type="match status" value="1"/>
</dbReference>
<dbReference type="InterPro" id="IPR005828">
    <property type="entry name" value="MFS_sugar_transport-like"/>
</dbReference>
<dbReference type="InterPro" id="IPR001958">
    <property type="entry name" value="Tet-R_TetA/multi-R_MdtG-like"/>
</dbReference>
<dbReference type="Gene3D" id="1.20.1720.10">
    <property type="entry name" value="Multidrug resistance protein D"/>
    <property type="match status" value="1"/>
</dbReference>
<dbReference type="PANTHER" id="PTHR42718">
    <property type="entry name" value="MAJOR FACILITATOR SUPERFAMILY MULTIDRUG TRANSPORTER MFSC"/>
    <property type="match status" value="1"/>
</dbReference>
<evidence type="ECO:0000256" key="6">
    <source>
        <dbReference type="SAM" id="MobiDB-lite"/>
    </source>
</evidence>
<dbReference type="Proteomes" id="UP000763557">
    <property type="component" value="Unassembled WGS sequence"/>
</dbReference>
<dbReference type="PROSITE" id="PS50850">
    <property type="entry name" value="MFS"/>
    <property type="match status" value="1"/>
</dbReference>
<evidence type="ECO:0000256" key="3">
    <source>
        <dbReference type="ARBA" id="ARBA00022692"/>
    </source>
</evidence>
<evidence type="ECO:0000256" key="7">
    <source>
        <dbReference type="SAM" id="Phobius"/>
    </source>
</evidence>
<evidence type="ECO:0000259" key="8">
    <source>
        <dbReference type="PROSITE" id="PS50850"/>
    </source>
</evidence>
<dbReference type="Gene3D" id="1.20.1250.20">
    <property type="entry name" value="MFS general substrate transporter like domains"/>
    <property type="match status" value="1"/>
</dbReference>
<comment type="subcellular location">
    <subcellularLocation>
        <location evidence="1">Cell membrane</location>
        <topology evidence="1">Multi-pass membrane protein</topology>
    </subcellularLocation>
</comment>
<dbReference type="Pfam" id="PF07690">
    <property type="entry name" value="MFS_1"/>
    <property type="match status" value="1"/>
</dbReference>
<evidence type="ECO:0000313" key="10">
    <source>
        <dbReference type="Proteomes" id="UP000763557"/>
    </source>
</evidence>
<feature type="region of interest" description="Disordered" evidence="6">
    <location>
        <begin position="400"/>
        <end position="430"/>
    </location>
</feature>
<dbReference type="EMBL" id="JAAATY010000058">
    <property type="protein sequence ID" value="NRN71280.1"/>
    <property type="molecule type" value="Genomic_DNA"/>
</dbReference>
<feature type="domain" description="Major facilitator superfamily (MFS) profile" evidence="8">
    <location>
        <begin position="17"/>
        <end position="397"/>
    </location>
</feature>
<accession>A0ABX2FKL4</accession>
<keyword evidence="3 7" id="KW-0812">Transmembrane</keyword>
<feature type="transmembrane region" description="Helical" evidence="7">
    <location>
        <begin position="285"/>
        <end position="303"/>
    </location>
</feature>
<gene>
    <name evidence="9" type="ORF">GC106_85550</name>
</gene>
<feature type="transmembrane region" description="Helical" evidence="7">
    <location>
        <begin position="254"/>
        <end position="273"/>
    </location>
</feature>
<feature type="transmembrane region" description="Helical" evidence="7">
    <location>
        <begin position="172"/>
        <end position="190"/>
    </location>
</feature>
<feature type="transmembrane region" description="Helical" evidence="7">
    <location>
        <begin position="83"/>
        <end position="102"/>
    </location>
</feature>
<feature type="transmembrane region" description="Helical" evidence="7">
    <location>
        <begin position="309"/>
        <end position="332"/>
    </location>
</feature>
<dbReference type="InterPro" id="IPR020846">
    <property type="entry name" value="MFS_dom"/>
</dbReference>
<evidence type="ECO:0000313" key="9">
    <source>
        <dbReference type="EMBL" id="NRN71280.1"/>
    </source>
</evidence>
<feature type="transmembrane region" description="Helical" evidence="7">
    <location>
        <begin position="108"/>
        <end position="132"/>
    </location>
</feature>
<dbReference type="InterPro" id="IPR036259">
    <property type="entry name" value="MFS_trans_sf"/>
</dbReference>
<name>A0ABX2FKL4_9PSEU</name>
<evidence type="ECO:0000256" key="2">
    <source>
        <dbReference type="ARBA" id="ARBA00022448"/>
    </source>
</evidence>
<keyword evidence="10" id="KW-1185">Reference proteome</keyword>
<feature type="transmembrane region" description="Helical" evidence="7">
    <location>
        <begin position="372"/>
        <end position="393"/>
    </location>
</feature>
<keyword evidence="4 7" id="KW-1133">Transmembrane helix</keyword>
<proteinExistence type="predicted"/>